<feature type="compositionally biased region" description="Acidic residues" evidence="1">
    <location>
        <begin position="310"/>
        <end position="320"/>
    </location>
</feature>
<dbReference type="Proteomes" id="UP000038010">
    <property type="component" value="Unassembled WGS sequence"/>
</dbReference>
<protein>
    <submittedName>
        <fullName evidence="2">Uncharacterized protein</fullName>
    </submittedName>
</protein>
<dbReference type="EMBL" id="LFJN01000040">
    <property type="protein sequence ID" value="KPI35434.1"/>
    <property type="molecule type" value="Genomic_DNA"/>
</dbReference>
<accession>A0A0N1H3K1</accession>
<feature type="region of interest" description="Disordered" evidence="1">
    <location>
        <begin position="416"/>
        <end position="441"/>
    </location>
</feature>
<organism evidence="2 3">
    <name type="scientific">Cyphellophora attinorum</name>
    <dbReference type="NCBI Taxonomy" id="1664694"/>
    <lineage>
        <taxon>Eukaryota</taxon>
        <taxon>Fungi</taxon>
        <taxon>Dikarya</taxon>
        <taxon>Ascomycota</taxon>
        <taxon>Pezizomycotina</taxon>
        <taxon>Eurotiomycetes</taxon>
        <taxon>Chaetothyriomycetidae</taxon>
        <taxon>Chaetothyriales</taxon>
        <taxon>Cyphellophoraceae</taxon>
        <taxon>Cyphellophora</taxon>
    </lineage>
</organism>
<feature type="region of interest" description="Disordered" evidence="1">
    <location>
        <begin position="214"/>
        <end position="320"/>
    </location>
</feature>
<evidence type="ECO:0000313" key="2">
    <source>
        <dbReference type="EMBL" id="KPI35434.1"/>
    </source>
</evidence>
<dbReference type="RefSeq" id="XP_017995397.1">
    <property type="nucleotide sequence ID" value="XM_018140603.1"/>
</dbReference>
<comment type="caution">
    <text evidence="2">The sequence shown here is derived from an EMBL/GenBank/DDBJ whole genome shotgun (WGS) entry which is preliminary data.</text>
</comment>
<feature type="compositionally biased region" description="Acidic residues" evidence="1">
    <location>
        <begin position="232"/>
        <end position="251"/>
    </location>
</feature>
<feature type="compositionally biased region" description="Basic and acidic residues" evidence="1">
    <location>
        <begin position="252"/>
        <end position="263"/>
    </location>
</feature>
<dbReference type="VEuPathDB" id="FungiDB:AB675_11732"/>
<evidence type="ECO:0000256" key="1">
    <source>
        <dbReference type="SAM" id="MobiDB-lite"/>
    </source>
</evidence>
<feature type="compositionally biased region" description="Basic and acidic residues" evidence="1">
    <location>
        <begin position="430"/>
        <end position="441"/>
    </location>
</feature>
<proteinExistence type="predicted"/>
<evidence type="ECO:0000313" key="3">
    <source>
        <dbReference type="Proteomes" id="UP000038010"/>
    </source>
</evidence>
<keyword evidence="3" id="KW-1185">Reference proteome</keyword>
<dbReference type="AlphaFoldDB" id="A0A0N1H3K1"/>
<dbReference type="GeneID" id="28732484"/>
<name>A0A0N1H3K1_9EURO</name>
<feature type="region of interest" description="Disordered" evidence="1">
    <location>
        <begin position="359"/>
        <end position="396"/>
    </location>
</feature>
<feature type="compositionally biased region" description="Basic and acidic residues" evidence="1">
    <location>
        <begin position="287"/>
        <end position="309"/>
    </location>
</feature>
<reference evidence="2 3" key="1">
    <citation type="submission" date="2015-06" db="EMBL/GenBank/DDBJ databases">
        <title>Draft genome of the ant-associated black yeast Phialophora attae CBS 131958.</title>
        <authorList>
            <person name="Moreno L.F."/>
            <person name="Stielow B.J."/>
            <person name="de Hoog S."/>
            <person name="Vicente V.A."/>
            <person name="Weiss V.A."/>
            <person name="de Vries M."/>
            <person name="Cruz L.M."/>
            <person name="Souza E.M."/>
        </authorList>
    </citation>
    <scope>NUCLEOTIDE SEQUENCE [LARGE SCALE GENOMIC DNA]</scope>
    <source>
        <strain evidence="2 3">CBS 131958</strain>
    </source>
</reference>
<gene>
    <name evidence="2" type="ORF">AB675_11732</name>
</gene>
<sequence length="441" mass="48865">MADKYRPRFDVNDRTRTIQDKEEYSKTYANLLRAYNGLRLHQQVLPQGDGEHPWAVWVLQLLVEEEKNRIPNESDRIAVASGTEEEQVRNGLRLIAAQLHYLELEWPGRQTQRVRDMSKEPTKESPNPWKTVPKTAEPVEENEFRDRIFDMGMYELRAQEDRLTRQIEESNGAEAGVVKKLRGLRYVVRQLMEQRKQVDDEQGLVWSVEDLDLVPQGTTGGALGGETAENWSDYDLDDDVDEGDAETDDDAGDLKHDDNDTNKSNKAVNSDNGGNGLEDNDDDSDKEDGGVDVKAVDLMKSEDTARIKEDDDESTLVDELSDAKAEQATVVEDYYESDAPQTILFEAAGEGVRVSIAGALPDGANGSATQELGGTGDESEQTTSNGTSNMDDKKLSEATFGEVAGALGKLTVDNDDEDAASLGSASWSEFAHREPGKWKGQ</sequence>